<dbReference type="GO" id="GO:0008881">
    <property type="term" value="F:glutamate racemase activity"/>
    <property type="evidence" value="ECO:0007669"/>
    <property type="project" value="UniProtKB-UniRule"/>
</dbReference>
<dbReference type="PROSITE" id="PS00924">
    <property type="entry name" value="ASP_GLU_RACEMASE_2"/>
    <property type="match status" value="1"/>
</dbReference>
<comment type="similarity">
    <text evidence="8">Belongs to the aspartate/glutamate racemases family.</text>
</comment>
<dbReference type="PANTHER" id="PTHR21198">
    <property type="entry name" value="GLUTAMATE RACEMASE"/>
    <property type="match status" value="1"/>
</dbReference>
<accession>A0A1T4LB07</accession>
<dbReference type="GO" id="GO:0009252">
    <property type="term" value="P:peptidoglycan biosynthetic process"/>
    <property type="evidence" value="ECO:0007669"/>
    <property type="project" value="UniProtKB-UniRule"/>
</dbReference>
<evidence type="ECO:0000256" key="7">
    <source>
        <dbReference type="ARBA" id="ARBA00070053"/>
    </source>
</evidence>
<evidence type="ECO:0000313" key="10">
    <source>
        <dbReference type="Proteomes" id="UP000189941"/>
    </source>
</evidence>
<dbReference type="GO" id="GO:0008360">
    <property type="term" value="P:regulation of cell shape"/>
    <property type="evidence" value="ECO:0007669"/>
    <property type="project" value="UniProtKB-KW"/>
</dbReference>
<dbReference type="NCBIfam" id="NF002035">
    <property type="entry name" value="PRK00865.1-3"/>
    <property type="match status" value="1"/>
</dbReference>
<dbReference type="InterPro" id="IPR033134">
    <property type="entry name" value="Asp/Glu_racemase_AS_2"/>
</dbReference>
<evidence type="ECO:0000256" key="5">
    <source>
        <dbReference type="ARBA" id="ARBA00023235"/>
    </source>
</evidence>
<dbReference type="AlphaFoldDB" id="A0A1T4LB07"/>
<organism evidence="9 10">
    <name type="scientific">Globicatella sulfidifaciens DSM 15739</name>
    <dbReference type="NCBI Taxonomy" id="1121925"/>
    <lineage>
        <taxon>Bacteria</taxon>
        <taxon>Bacillati</taxon>
        <taxon>Bacillota</taxon>
        <taxon>Bacilli</taxon>
        <taxon>Lactobacillales</taxon>
        <taxon>Aerococcaceae</taxon>
        <taxon>Globicatella</taxon>
    </lineage>
</organism>
<keyword evidence="10" id="KW-1185">Reference proteome</keyword>
<keyword evidence="4 8" id="KW-0573">Peptidoglycan synthesis</keyword>
<dbReference type="InterPro" id="IPR015942">
    <property type="entry name" value="Asp/Glu/hydantoin_racemase"/>
</dbReference>
<dbReference type="GO" id="GO:0042802">
    <property type="term" value="F:identical protein binding"/>
    <property type="evidence" value="ECO:0007669"/>
    <property type="project" value="UniProtKB-ARBA"/>
</dbReference>
<dbReference type="EMBL" id="FUWO01000007">
    <property type="protein sequence ID" value="SJZ51915.1"/>
    <property type="molecule type" value="Genomic_DNA"/>
</dbReference>
<feature type="binding site" evidence="8">
    <location>
        <begin position="10"/>
        <end position="11"/>
    </location>
    <ligand>
        <name>substrate</name>
    </ligand>
</feature>
<comment type="catalytic activity">
    <reaction evidence="1 8">
        <text>L-glutamate = D-glutamate</text>
        <dbReference type="Rhea" id="RHEA:12813"/>
        <dbReference type="ChEBI" id="CHEBI:29985"/>
        <dbReference type="ChEBI" id="CHEBI:29986"/>
        <dbReference type="EC" id="5.1.1.3"/>
    </reaction>
</comment>
<evidence type="ECO:0000256" key="8">
    <source>
        <dbReference type="HAMAP-Rule" id="MF_00258"/>
    </source>
</evidence>
<dbReference type="PANTHER" id="PTHR21198:SF2">
    <property type="entry name" value="GLUTAMATE RACEMASE"/>
    <property type="match status" value="1"/>
</dbReference>
<feature type="active site" description="Proton donor/acceptor" evidence="8">
    <location>
        <position position="184"/>
    </location>
</feature>
<evidence type="ECO:0000256" key="1">
    <source>
        <dbReference type="ARBA" id="ARBA00001602"/>
    </source>
</evidence>
<gene>
    <name evidence="8" type="primary">murI</name>
    <name evidence="9" type="ORF">SAMN02746011_01026</name>
</gene>
<dbReference type="NCBIfam" id="TIGR00067">
    <property type="entry name" value="glut_race"/>
    <property type="match status" value="1"/>
</dbReference>
<dbReference type="STRING" id="1121925.SAMN02746011_01026"/>
<dbReference type="Pfam" id="PF01177">
    <property type="entry name" value="Asp_Glu_race"/>
    <property type="match status" value="1"/>
</dbReference>
<evidence type="ECO:0000256" key="4">
    <source>
        <dbReference type="ARBA" id="ARBA00022984"/>
    </source>
</evidence>
<protein>
    <recommendedName>
        <fullName evidence="7 8">Glutamate racemase</fullName>
        <ecNumber evidence="2 8">5.1.1.3</ecNumber>
    </recommendedName>
</protein>
<proteinExistence type="inferred from homology"/>
<comment type="function">
    <text evidence="8">Provides the (R)-glutamate required for cell wall biosynthesis.</text>
</comment>
<evidence type="ECO:0000256" key="6">
    <source>
        <dbReference type="ARBA" id="ARBA00023316"/>
    </source>
</evidence>
<feature type="active site" description="Proton donor/acceptor" evidence="8">
    <location>
        <position position="73"/>
    </location>
</feature>
<dbReference type="InterPro" id="IPR004391">
    <property type="entry name" value="Glu_race"/>
</dbReference>
<feature type="binding site" evidence="8">
    <location>
        <begin position="74"/>
        <end position="75"/>
    </location>
    <ligand>
        <name>substrate</name>
    </ligand>
</feature>
<dbReference type="Proteomes" id="UP000189941">
    <property type="component" value="Unassembled WGS sequence"/>
</dbReference>
<reference evidence="10" key="1">
    <citation type="submission" date="2017-02" db="EMBL/GenBank/DDBJ databases">
        <authorList>
            <person name="Varghese N."/>
            <person name="Submissions S."/>
        </authorList>
    </citation>
    <scope>NUCLEOTIDE SEQUENCE [LARGE SCALE GENOMIC DNA]</scope>
    <source>
        <strain evidence="10">DSM 15739</strain>
    </source>
</reference>
<dbReference type="RefSeq" id="WP_078755792.1">
    <property type="nucleotide sequence ID" value="NZ_FUWO01000007.1"/>
</dbReference>
<feature type="binding site" evidence="8">
    <location>
        <begin position="185"/>
        <end position="186"/>
    </location>
    <ligand>
        <name>substrate</name>
    </ligand>
</feature>
<keyword evidence="6 8" id="KW-0961">Cell wall biogenesis/degradation</keyword>
<dbReference type="GO" id="GO:0071555">
    <property type="term" value="P:cell wall organization"/>
    <property type="evidence" value="ECO:0007669"/>
    <property type="project" value="UniProtKB-KW"/>
</dbReference>
<evidence type="ECO:0000313" key="9">
    <source>
        <dbReference type="EMBL" id="SJZ51915.1"/>
    </source>
</evidence>
<dbReference type="UniPathway" id="UPA00219"/>
<comment type="pathway">
    <text evidence="8">Cell wall biogenesis; peptidoglycan biosynthesis.</text>
</comment>
<evidence type="ECO:0000256" key="2">
    <source>
        <dbReference type="ARBA" id="ARBA00013090"/>
    </source>
</evidence>
<dbReference type="OrthoDB" id="9801055at2"/>
<feature type="binding site" evidence="8">
    <location>
        <begin position="42"/>
        <end position="43"/>
    </location>
    <ligand>
        <name>substrate</name>
    </ligand>
</feature>
<evidence type="ECO:0000256" key="3">
    <source>
        <dbReference type="ARBA" id="ARBA00022960"/>
    </source>
</evidence>
<name>A0A1T4LB07_9LACT</name>
<dbReference type="Gene3D" id="3.40.50.1860">
    <property type="match status" value="2"/>
</dbReference>
<dbReference type="FunFam" id="3.40.50.1860:FF:000002">
    <property type="entry name" value="Glutamate racemase"/>
    <property type="match status" value="1"/>
</dbReference>
<dbReference type="HAMAP" id="MF_00258">
    <property type="entry name" value="Glu_racemase"/>
    <property type="match status" value="1"/>
</dbReference>
<dbReference type="EC" id="5.1.1.3" evidence="2 8"/>
<sequence length="282" mass="31420">MKELPIGFIDSGFGGLTVVKQSLKQLPNESIIYLGDSARCPYGPRSLEEVKEFIWQLTRFLLNKGIKMLVIACNTGTAAALSELREQLSIPVIGVIHAGSRAAIKETQNQRIGIIGTEGTIKSNLYEKVILEKADSLKVMSVPVPEFVAIVEENKINDPETEIIVKKRLNIFKEKDVDTLVLGCTHYPIMKKVIGEYMGEEVRLIDSGVETINEVSTMLDYYNISRSAHDAKNRPATIEVYTTGEEDKFAEVATTWLNMPNLTIKKCEIEGDQVVEAINRES</sequence>
<keyword evidence="3 8" id="KW-0133">Cell shape</keyword>
<keyword evidence="5 8" id="KW-0413">Isomerase</keyword>
<dbReference type="InterPro" id="IPR001920">
    <property type="entry name" value="Asp/Glu_race"/>
</dbReference>
<dbReference type="SUPFAM" id="SSF53681">
    <property type="entry name" value="Aspartate/glutamate racemase"/>
    <property type="match status" value="2"/>
</dbReference>